<reference evidence="2" key="1">
    <citation type="journal article" date="2011" name="PLoS Genet.">
        <title>Genomic analysis of the necrotrophic fungal pathogens Sclerotinia sclerotiorum and Botrytis cinerea.</title>
        <authorList>
            <person name="Amselem J."/>
            <person name="Cuomo C.A."/>
            <person name="van Kan J.A."/>
            <person name="Viaud M."/>
            <person name="Benito E.P."/>
            <person name="Couloux A."/>
            <person name="Coutinho P.M."/>
            <person name="de Vries R.P."/>
            <person name="Dyer P.S."/>
            <person name="Fillinger S."/>
            <person name="Fournier E."/>
            <person name="Gout L."/>
            <person name="Hahn M."/>
            <person name="Kohn L."/>
            <person name="Lapalu N."/>
            <person name="Plummer K.M."/>
            <person name="Pradier J.M."/>
            <person name="Quevillon E."/>
            <person name="Sharon A."/>
            <person name="Simon A."/>
            <person name="ten Have A."/>
            <person name="Tudzynski B."/>
            <person name="Tudzynski P."/>
            <person name="Wincker P."/>
            <person name="Andrew M."/>
            <person name="Anthouard V."/>
            <person name="Beever R.E."/>
            <person name="Beffa R."/>
            <person name="Benoit I."/>
            <person name="Bouzid O."/>
            <person name="Brault B."/>
            <person name="Chen Z."/>
            <person name="Choquer M."/>
            <person name="Collemare J."/>
            <person name="Cotton P."/>
            <person name="Danchin E.G."/>
            <person name="Da Silva C."/>
            <person name="Gautier A."/>
            <person name="Giraud C."/>
            <person name="Giraud T."/>
            <person name="Gonzalez C."/>
            <person name="Grossetete S."/>
            <person name="Guldener U."/>
            <person name="Henrissat B."/>
            <person name="Howlett B.J."/>
            <person name="Kodira C."/>
            <person name="Kretschmer M."/>
            <person name="Lappartient A."/>
            <person name="Leroch M."/>
            <person name="Levis C."/>
            <person name="Mauceli E."/>
            <person name="Neuveglise C."/>
            <person name="Oeser B."/>
            <person name="Pearson M."/>
            <person name="Poulain J."/>
            <person name="Poussereau N."/>
            <person name="Quesneville H."/>
            <person name="Rascle C."/>
            <person name="Schumacher J."/>
            <person name="Segurens B."/>
            <person name="Sexton A."/>
            <person name="Silva E."/>
            <person name="Sirven C."/>
            <person name="Soanes D.M."/>
            <person name="Talbot N.J."/>
            <person name="Templeton M."/>
            <person name="Yandava C."/>
            <person name="Yarden O."/>
            <person name="Zeng Q."/>
            <person name="Rollins J.A."/>
            <person name="Lebrun M.H."/>
            <person name="Dickman M."/>
        </authorList>
    </citation>
    <scope>NUCLEOTIDE SEQUENCE [LARGE SCALE GENOMIC DNA]</scope>
    <source>
        <strain evidence="2">ATCC 18683 / 1980 / Ss-1</strain>
    </source>
</reference>
<dbReference type="EMBL" id="CH476621">
    <property type="protein sequence ID" value="EDN91288.1"/>
    <property type="molecule type" value="Genomic_DNA"/>
</dbReference>
<dbReference type="GeneID" id="5494911"/>
<proteinExistence type="predicted"/>
<dbReference type="HOGENOM" id="CLU_1741670_0_0_1"/>
<dbReference type="KEGG" id="ssl:SS1G_00691"/>
<evidence type="ECO:0000313" key="2">
    <source>
        <dbReference type="Proteomes" id="UP000001312"/>
    </source>
</evidence>
<protein>
    <submittedName>
        <fullName evidence="1">Uncharacterized protein</fullName>
    </submittedName>
</protein>
<dbReference type="InParanoid" id="A7E5W6"/>
<keyword evidence="2" id="KW-1185">Reference proteome</keyword>
<dbReference type="AlphaFoldDB" id="A7E5W6"/>
<accession>A7E5W6</accession>
<organism evidence="1 2">
    <name type="scientific">Sclerotinia sclerotiorum (strain ATCC 18683 / 1980 / Ss-1)</name>
    <name type="common">White mold</name>
    <name type="synonym">Whetzelinia sclerotiorum</name>
    <dbReference type="NCBI Taxonomy" id="665079"/>
    <lineage>
        <taxon>Eukaryota</taxon>
        <taxon>Fungi</taxon>
        <taxon>Dikarya</taxon>
        <taxon>Ascomycota</taxon>
        <taxon>Pezizomycotina</taxon>
        <taxon>Leotiomycetes</taxon>
        <taxon>Helotiales</taxon>
        <taxon>Sclerotiniaceae</taxon>
        <taxon>Sclerotinia</taxon>
    </lineage>
</organism>
<sequence length="150" mass="17672">MAPLLLLHMQMQCFIVMLWKYFRTWRKRVLAIQDWIHEIPLQSIITCLFTLLATDFLFIEYLNIEILNAEKQNAWSRNPGTEGPILYSLESDMVLPADLVQSSTVLQYFRHPATFTRAFKTQTLFRSRRGRNPQAIALVLSRYRSARIVH</sequence>
<gene>
    <name evidence="1" type="ORF">SS1G_00691</name>
</gene>
<evidence type="ECO:0000313" key="1">
    <source>
        <dbReference type="EMBL" id="EDN91288.1"/>
    </source>
</evidence>
<dbReference type="Proteomes" id="UP000001312">
    <property type="component" value="Unassembled WGS sequence"/>
</dbReference>
<dbReference type="RefSeq" id="XP_001598602.1">
    <property type="nucleotide sequence ID" value="XM_001598552.1"/>
</dbReference>
<name>A7E5W6_SCLS1</name>